<feature type="binding site" evidence="2">
    <location>
        <position position="45"/>
    </location>
    <ligand>
        <name>ATP</name>
        <dbReference type="ChEBI" id="CHEBI:30616"/>
    </ligand>
</feature>
<proteinExistence type="predicted"/>
<dbReference type="InterPro" id="IPR050235">
    <property type="entry name" value="CK1_Ser-Thr_kinase"/>
</dbReference>
<gene>
    <name evidence="5" type="ORF">PBAH0796_LOCUS18418</name>
</gene>
<feature type="domain" description="Protein kinase" evidence="4">
    <location>
        <begin position="16"/>
        <end position="284"/>
    </location>
</feature>
<name>A0A7S0ALE6_9DINO</name>
<reference evidence="5" key="1">
    <citation type="submission" date="2021-01" db="EMBL/GenBank/DDBJ databases">
        <authorList>
            <person name="Corre E."/>
            <person name="Pelletier E."/>
            <person name="Niang G."/>
            <person name="Scheremetjew M."/>
            <person name="Finn R."/>
            <person name="Kale V."/>
            <person name="Holt S."/>
            <person name="Cochrane G."/>
            <person name="Meng A."/>
            <person name="Brown T."/>
            <person name="Cohen L."/>
        </authorList>
    </citation>
    <scope>NUCLEOTIDE SEQUENCE</scope>
    <source>
        <strain evidence="5">Pbaha01</strain>
    </source>
</reference>
<dbReference type="CDD" id="cd14016">
    <property type="entry name" value="STKc_CK1"/>
    <property type="match status" value="1"/>
</dbReference>
<evidence type="ECO:0000256" key="1">
    <source>
        <dbReference type="ARBA" id="ARBA00023860"/>
    </source>
</evidence>
<dbReference type="GO" id="GO:0005524">
    <property type="term" value="F:ATP binding"/>
    <property type="evidence" value="ECO:0007669"/>
    <property type="project" value="UniProtKB-UniRule"/>
</dbReference>
<dbReference type="PROSITE" id="PS50011">
    <property type="entry name" value="PROTEIN_KINASE_DOM"/>
    <property type="match status" value="1"/>
</dbReference>
<organism evidence="5">
    <name type="scientific">Pyrodinium bahamense</name>
    <dbReference type="NCBI Taxonomy" id="73915"/>
    <lineage>
        <taxon>Eukaryota</taxon>
        <taxon>Sar</taxon>
        <taxon>Alveolata</taxon>
        <taxon>Dinophyceae</taxon>
        <taxon>Gonyaulacales</taxon>
        <taxon>Pyrocystaceae</taxon>
        <taxon>Pyrodinium</taxon>
    </lineage>
</organism>
<dbReference type="SUPFAM" id="SSF56112">
    <property type="entry name" value="Protein kinase-like (PK-like)"/>
    <property type="match status" value="1"/>
</dbReference>
<dbReference type="Pfam" id="PF00069">
    <property type="entry name" value="Pkinase"/>
    <property type="match status" value="1"/>
</dbReference>
<dbReference type="AlphaFoldDB" id="A0A7S0ALE6"/>
<evidence type="ECO:0000256" key="2">
    <source>
        <dbReference type="PROSITE-ProRule" id="PRU10141"/>
    </source>
</evidence>
<keyword evidence="2" id="KW-0547">Nucleotide-binding</keyword>
<evidence type="ECO:0000259" key="4">
    <source>
        <dbReference type="PROSITE" id="PS50011"/>
    </source>
</evidence>
<feature type="region of interest" description="Disordered" evidence="3">
    <location>
        <begin position="306"/>
        <end position="339"/>
    </location>
</feature>
<evidence type="ECO:0000313" key="5">
    <source>
        <dbReference type="EMBL" id="CAD8367493.1"/>
    </source>
</evidence>
<dbReference type="InterPro" id="IPR017441">
    <property type="entry name" value="Protein_kinase_ATP_BS"/>
</dbReference>
<sequence>MDEGKRVPHSVAGGRFSVLERIGSGCYGTVYSGIDVETNAEVAVKFESLAAQPRHQYLAHEVRIMQMLGYLKDLHGFANFYHAGKEQGYRCLVMERLGRSLSDTFSSCGGRFSVKTTVLVAEQVLRLLEYLHSRGVVHRDVKPENFLWGNGSRRHHLHLIDFGLSKVYYHSDRHAPMRVAPFTGTLRYASVSTHNFLQQSRRDDLEALGHMLIYFVRGSLPWQGCTGRTRMEKFELVKRLKVGTPLQQLCKGYPAAFEDYLSYCRRLGYKDRPDYDTLQWHFRSAKSALAAEVGRIRDHDFEWSKEEGDEQLAPLPRREDGLRQPDDPDLPPAREAKHRPMSRWRLLCKSGGRSAVAAAAVAKGGC</sequence>
<dbReference type="SMART" id="SM00220">
    <property type="entry name" value="S_TKc"/>
    <property type="match status" value="1"/>
</dbReference>
<dbReference type="InterPro" id="IPR000719">
    <property type="entry name" value="Prot_kinase_dom"/>
</dbReference>
<dbReference type="PROSITE" id="PS00107">
    <property type="entry name" value="PROTEIN_KINASE_ATP"/>
    <property type="match status" value="1"/>
</dbReference>
<evidence type="ECO:0000256" key="3">
    <source>
        <dbReference type="SAM" id="MobiDB-lite"/>
    </source>
</evidence>
<feature type="compositionally biased region" description="Basic and acidic residues" evidence="3">
    <location>
        <begin position="316"/>
        <end position="326"/>
    </location>
</feature>
<dbReference type="PANTHER" id="PTHR11909">
    <property type="entry name" value="CASEIN KINASE-RELATED"/>
    <property type="match status" value="1"/>
</dbReference>
<dbReference type="EMBL" id="HBEG01030126">
    <property type="protein sequence ID" value="CAD8367493.1"/>
    <property type="molecule type" value="Transcribed_RNA"/>
</dbReference>
<dbReference type="GO" id="GO:0004672">
    <property type="term" value="F:protein kinase activity"/>
    <property type="evidence" value="ECO:0007669"/>
    <property type="project" value="InterPro"/>
</dbReference>
<protein>
    <recommendedName>
        <fullName evidence="1">Casein kinase I</fullName>
    </recommendedName>
</protein>
<dbReference type="InterPro" id="IPR011009">
    <property type="entry name" value="Kinase-like_dom_sf"/>
</dbReference>
<dbReference type="Gene3D" id="1.10.510.10">
    <property type="entry name" value="Transferase(Phosphotransferase) domain 1"/>
    <property type="match status" value="1"/>
</dbReference>
<keyword evidence="2" id="KW-0067">ATP-binding</keyword>
<accession>A0A7S0ALE6</accession>